<organism evidence="1 2">
    <name type="scientific">Streptomyces spororaveus</name>
    <dbReference type="NCBI Taxonomy" id="284039"/>
    <lineage>
        <taxon>Bacteria</taxon>
        <taxon>Bacillati</taxon>
        <taxon>Actinomycetota</taxon>
        <taxon>Actinomycetes</taxon>
        <taxon>Kitasatosporales</taxon>
        <taxon>Streptomycetaceae</taxon>
        <taxon>Streptomyces</taxon>
    </lineage>
</organism>
<dbReference type="Proteomes" id="UP000608522">
    <property type="component" value="Unassembled WGS sequence"/>
</dbReference>
<comment type="caution">
    <text evidence="1">The sequence shown here is derived from an EMBL/GenBank/DDBJ whole genome shotgun (WGS) entry which is preliminary data.</text>
</comment>
<accession>A0ABQ3T2B1</accession>
<dbReference type="EMBL" id="BNED01000002">
    <property type="protein sequence ID" value="GHI74516.1"/>
    <property type="molecule type" value="Genomic_DNA"/>
</dbReference>
<name>A0ABQ3T2B1_9ACTN</name>
<evidence type="ECO:0000313" key="2">
    <source>
        <dbReference type="Proteomes" id="UP000608522"/>
    </source>
</evidence>
<evidence type="ECO:0000313" key="1">
    <source>
        <dbReference type="EMBL" id="GHI74516.1"/>
    </source>
</evidence>
<reference evidence="2" key="1">
    <citation type="submission" date="2023-07" db="EMBL/GenBank/DDBJ databases">
        <title>Whole genome shotgun sequence of Streptomyces spororaveus NBRC 15456.</title>
        <authorList>
            <person name="Komaki H."/>
            <person name="Tamura T."/>
        </authorList>
    </citation>
    <scope>NUCLEOTIDE SEQUENCE [LARGE SCALE GENOMIC DNA]</scope>
    <source>
        <strain evidence="2">NBRC 15456</strain>
    </source>
</reference>
<keyword evidence="2" id="KW-1185">Reference proteome</keyword>
<gene>
    <name evidence="1" type="ORF">Sspor_00770</name>
</gene>
<sequence>MSAMGVPGPAITQVQLTGPADEVSRLMQVLSGVSEVIFGPVMQPGRGGDVSCTAQVVTHPSPEPVPAGRPASVTVQVALEVEPGAVPGLPGMAAARQVEESVAVAVSALPGVRGASSRLVACVGLPAARE</sequence>
<proteinExistence type="predicted"/>
<dbReference type="RefSeq" id="WP_202197152.1">
    <property type="nucleotide sequence ID" value="NZ_BAAATO010000022.1"/>
</dbReference>
<protein>
    <submittedName>
        <fullName evidence="1">Uncharacterized protein</fullName>
    </submittedName>
</protein>